<evidence type="ECO:0000313" key="2">
    <source>
        <dbReference type="EnsemblMetazoa" id="ENSAATROPP000148"/>
    </source>
</evidence>
<reference evidence="2" key="1">
    <citation type="submission" date="2024-04" db="UniProtKB">
        <authorList>
            <consortium name="EnsemblMetazoa"/>
        </authorList>
    </citation>
    <scope>IDENTIFICATION</scope>
    <source>
        <strain evidence="2">EBRO</strain>
    </source>
</reference>
<organism evidence="2 3">
    <name type="scientific">Anopheles atroparvus</name>
    <name type="common">European mosquito</name>
    <dbReference type="NCBI Taxonomy" id="41427"/>
    <lineage>
        <taxon>Eukaryota</taxon>
        <taxon>Metazoa</taxon>
        <taxon>Ecdysozoa</taxon>
        <taxon>Arthropoda</taxon>
        <taxon>Hexapoda</taxon>
        <taxon>Insecta</taxon>
        <taxon>Pterygota</taxon>
        <taxon>Neoptera</taxon>
        <taxon>Endopterygota</taxon>
        <taxon>Diptera</taxon>
        <taxon>Nematocera</taxon>
        <taxon>Culicoidea</taxon>
        <taxon>Culicidae</taxon>
        <taxon>Anophelinae</taxon>
        <taxon>Anopheles</taxon>
    </lineage>
</organism>
<protein>
    <submittedName>
        <fullName evidence="2">Uncharacterized protein</fullName>
    </submittedName>
</protein>
<keyword evidence="3" id="KW-1185">Reference proteome</keyword>
<dbReference type="Proteomes" id="UP000075880">
    <property type="component" value="Unassembled WGS sequence"/>
</dbReference>
<evidence type="ECO:0000256" key="1">
    <source>
        <dbReference type="SAM" id="MobiDB-lite"/>
    </source>
</evidence>
<sequence length="98" mass="10902">MGFGRKHKYISTTIIAILHLTARLPQWRQRQRQLQCKSTHDGAARRSKGQQSEAGVRPAGIHTVAPEADSHRGGLLHRVAVRVRTVRSDALGGRTDYP</sequence>
<name>A0AAG5CNK0_ANOAO</name>
<proteinExistence type="predicted"/>
<dbReference type="AlphaFoldDB" id="A0AAG5CNK0"/>
<dbReference type="EnsemblMetazoa" id="ENSAATROPT000159">
    <property type="protein sequence ID" value="ENSAATROPP000148"/>
    <property type="gene ID" value="ENSAATROPG000129"/>
</dbReference>
<feature type="region of interest" description="Disordered" evidence="1">
    <location>
        <begin position="31"/>
        <end position="72"/>
    </location>
</feature>
<evidence type="ECO:0000313" key="3">
    <source>
        <dbReference type="Proteomes" id="UP000075880"/>
    </source>
</evidence>
<accession>A0AAG5CNK0</accession>